<evidence type="ECO:0000256" key="4">
    <source>
        <dbReference type="ARBA" id="ARBA00022842"/>
    </source>
</evidence>
<reference evidence="10 11" key="1">
    <citation type="submission" date="2022-07" db="EMBL/GenBank/DDBJ databases">
        <title>Genome-wide signatures of adaptation to extreme environments.</title>
        <authorList>
            <person name="Cho C.H."/>
            <person name="Yoon H.S."/>
        </authorList>
    </citation>
    <scope>NUCLEOTIDE SEQUENCE [LARGE SCALE GENOMIC DNA]</scope>
    <source>
        <strain evidence="10 11">108.79 E11</strain>
    </source>
</reference>
<dbReference type="EMBL" id="JANCYU010000002">
    <property type="protein sequence ID" value="KAK4522252.1"/>
    <property type="molecule type" value="Genomic_DNA"/>
</dbReference>
<keyword evidence="3 9" id="KW-0812">Transmembrane</keyword>
<protein>
    <recommendedName>
        <fullName evidence="12">Magnesium transporter</fullName>
    </recommendedName>
</protein>
<evidence type="ECO:0000313" key="10">
    <source>
        <dbReference type="EMBL" id="KAK4522252.1"/>
    </source>
</evidence>
<evidence type="ECO:0000256" key="5">
    <source>
        <dbReference type="ARBA" id="ARBA00022946"/>
    </source>
</evidence>
<dbReference type="GO" id="GO:0016020">
    <property type="term" value="C:membrane"/>
    <property type="evidence" value="ECO:0007669"/>
    <property type="project" value="UniProtKB-SubCell"/>
</dbReference>
<keyword evidence="7" id="KW-0406">Ion transport</keyword>
<dbReference type="AlphaFoldDB" id="A0AAV9I729"/>
<evidence type="ECO:0000256" key="2">
    <source>
        <dbReference type="ARBA" id="ARBA00022448"/>
    </source>
</evidence>
<name>A0AAV9I729_9RHOD</name>
<dbReference type="InterPro" id="IPR039204">
    <property type="entry name" value="MRS2-like"/>
</dbReference>
<comment type="caution">
    <text evidence="10">The sequence shown here is derived from an EMBL/GenBank/DDBJ whole genome shotgun (WGS) entry which is preliminary data.</text>
</comment>
<sequence length="734" mass="84045">MAWSNHKPCTFLRLLRQPEQSLVVDATKLYISGEETNIQVNLTQLWCSLNSLDEALTFQDFRQLDPLVPVEPLFTVWSEFLLLIVVGDIRVLLYPDYLVLFRTNTSSQKFLLSHIKQHLPPNTGLEFTPSDKRVPRVAFLEGIVSAVILLLEKELADLEPQLLRSLEALQTAYDYDQLGVLRACSKGLATLMKKCDSFYEALENALQDTKLTSWLRNSHPHQDNLESANDKLQQLEALLEPYLQNIRMLRTRCAHLDKASVDVDQAMMLNFDLVRNRFLGFDLLGTLLSCVVTFVSVFVGYFGFNLEIPIYSASRGSQYYWYFIVSFSCAFDEEESRWIEMDRQSVNQILSERLCLFSFSPQGKVSSLEVSREELCQLIYNAPPLPIRNWYDGPSCSSSNEKNSNSLSEDKLTVGKILQLLRPSLPELCNATSFLCFPQCLLLTRKEHFFAVILEDRMLLFVHNQSSSVSYILQETLQSLLGSEDSSFCWLALFSIIVCFAEDLKQLFEQLHEQNTQLLQRVKCVSDYVYYKDIVLQQESLQRLYKDLEDFQQIVLLRIVELHVSTATSAPQDALIISKMHAILRIMDQMAVRIHQRLEICSETEHWLRMESDAVQSQLLSFDVPLTFSAACFLLCFLFFAFTGMNTGIPIYHSSHAIDYWLGMILIVAVFLSSYAWIMTRWLGRSGPKLSPGQVPFVPTNRASHHTTTQDNDNSVFFVSQATACGRISFLNNL</sequence>
<dbReference type="Pfam" id="PF22099">
    <property type="entry name" value="MRS2-like"/>
    <property type="match status" value="1"/>
</dbReference>
<keyword evidence="2" id="KW-0813">Transport</keyword>
<feature type="transmembrane region" description="Helical" evidence="9">
    <location>
        <begin position="657"/>
        <end position="678"/>
    </location>
</feature>
<keyword evidence="4" id="KW-0460">Magnesium</keyword>
<keyword evidence="6 9" id="KW-1133">Transmembrane helix</keyword>
<evidence type="ECO:0000256" key="8">
    <source>
        <dbReference type="ARBA" id="ARBA00023136"/>
    </source>
</evidence>
<keyword evidence="11" id="KW-1185">Reference proteome</keyword>
<evidence type="ECO:0000256" key="1">
    <source>
        <dbReference type="ARBA" id="ARBA00004141"/>
    </source>
</evidence>
<gene>
    <name evidence="10" type="ORF">GAYE_HPEPCTG121G0132</name>
</gene>
<keyword evidence="8 9" id="KW-0472">Membrane</keyword>
<proteinExistence type="predicted"/>
<evidence type="ECO:0000313" key="11">
    <source>
        <dbReference type="Proteomes" id="UP001300502"/>
    </source>
</evidence>
<keyword evidence="5" id="KW-0809">Transit peptide</keyword>
<dbReference type="Gene3D" id="1.20.58.340">
    <property type="entry name" value="Magnesium transport protein CorA, transmembrane region"/>
    <property type="match status" value="1"/>
</dbReference>
<feature type="transmembrane region" description="Helical" evidence="9">
    <location>
        <begin position="626"/>
        <end position="645"/>
    </location>
</feature>
<evidence type="ECO:0000256" key="3">
    <source>
        <dbReference type="ARBA" id="ARBA00022692"/>
    </source>
</evidence>
<evidence type="ECO:0008006" key="12">
    <source>
        <dbReference type="Google" id="ProtNLM"/>
    </source>
</evidence>
<feature type="transmembrane region" description="Helical" evidence="9">
    <location>
        <begin position="278"/>
        <end position="304"/>
    </location>
</feature>
<dbReference type="PANTHER" id="PTHR13890">
    <property type="entry name" value="RNA SPLICING PROTEIN MRS2, MITOCHONDRIAL"/>
    <property type="match status" value="1"/>
</dbReference>
<evidence type="ECO:0000256" key="6">
    <source>
        <dbReference type="ARBA" id="ARBA00022989"/>
    </source>
</evidence>
<dbReference type="Proteomes" id="UP001300502">
    <property type="component" value="Unassembled WGS sequence"/>
</dbReference>
<dbReference type="PANTHER" id="PTHR13890:SF0">
    <property type="entry name" value="MAGNESIUM TRANSPORTER MRS2 HOMOLOG, MITOCHONDRIAL"/>
    <property type="match status" value="1"/>
</dbReference>
<accession>A0AAV9I729</accession>
<comment type="subcellular location">
    <subcellularLocation>
        <location evidence="1">Membrane</location>
        <topology evidence="1">Multi-pass membrane protein</topology>
    </subcellularLocation>
</comment>
<evidence type="ECO:0000256" key="7">
    <source>
        <dbReference type="ARBA" id="ARBA00023065"/>
    </source>
</evidence>
<organism evidence="10 11">
    <name type="scientific">Galdieria yellowstonensis</name>
    <dbReference type="NCBI Taxonomy" id="3028027"/>
    <lineage>
        <taxon>Eukaryota</taxon>
        <taxon>Rhodophyta</taxon>
        <taxon>Bangiophyceae</taxon>
        <taxon>Galdieriales</taxon>
        <taxon>Galdieriaceae</taxon>
        <taxon>Galdieria</taxon>
    </lineage>
</organism>
<evidence type="ECO:0000256" key="9">
    <source>
        <dbReference type="SAM" id="Phobius"/>
    </source>
</evidence>
<dbReference type="GO" id="GO:0015095">
    <property type="term" value="F:magnesium ion transmembrane transporter activity"/>
    <property type="evidence" value="ECO:0007669"/>
    <property type="project" value="TreeGrafter"/>
</dbReference>